<gene>
    <name evidence="1" type="ORF">KTA_31370</name>
</gene>
<proteinExistence type="predicted"/>
<protein>
    <submittedName>
        <fullName evidence="1">Uncharacterized protein</fullName>
    </submittedName>
</protein>
<dbReference type="AlphaFoldDB" id="A0A455T4M5"/>
<reference evidence="1" key="1">
    <citation type="submission" date="2018-12" db="EMBL/GenBank/DDBJ databases">
        <title>Novel natural products biosynthetic potential of the class Ktedonobacteria.</title>
        <authorList>
            <person name="Zheng Y."/>
            <person name="Saitou A."/>
            <person name="Wang C.M."/>
            <person name="Toyoda A."/>
            <person name="Minakuchi Y."/>
            <person name="Sekiguchi Y."/>
            <person name="Ueda K."/>
            <person name="Takano H."/>
            <person name="Sakai Y."/>
            <person name="Yokota A."/>
            <person name="Yabe S."/>
        </authorList>
    </citation>
    <scope>NUCLEOTIDE SEQUENCE</scope>
    <source>
        <strain evidence="1">A3-2</strain>
    </source>
</reference>
<accession>A0A455T4M5</accession>
<organism evidence="1">
    <name type="scientific">Thermogemmatispora argillosa</name>
    <dbReference type="NCBI Taxonomy" id="2045280"/>
    <lineage>
        <taxon>Bacteria</taxon>
        <taxon>Bacillati</taxon>
        <taxon>Chloroflexota</taxon>
        <taxon>Ktedonobacteria</taxon>
        <taxon>Thermogemmatisporales</taxon>
        <taxon>Thermogemmatisporaceae</taxon>
        <taxon>Thermogemmatispora</taxon>
    </lineage>
</organism>
<evidence type="ECO:0000313" key="1">
    <source>
        <dbReference type="EMBL" id="BBH94938.1"/>
    </source>
</evidence>
<dbReference type="EMBL" id="AP019377">
    <property type="protein sequence ID" value="BBH94938.1"/>
    <property type="molecule type" value="Genomic_DNA"/>
</dbReference>
<name>A0A455T4M5_9CHLR</name>
<sequence>MLDPATDTHSADWYAIIVRNKGRKVNPPLKLVIRTTVPYAPRFTSLLDEADWYDWSSMADLPKAKKYNNIKVALLDGTLIC</sequence>